<evidence type="ECO:0008006" key="5">
    <source>
        <dbReference type="Google" id="ProtNLM"/>
    </source>
</evidence>
<feature type="region of interest" description="Disordered" evidence="1">
    <location>
        <begin position="418"/>
        <end position="449"/>
    </location>
</feature>
<sequence>MSGHYVQHVFIARRGEEADHLNNWIGVGTSRQERSATFLSPAGASQAEYLGENFREKGVTHIFAGLTESSVETADGAQRAIGKTCKTHGGKETLEENIMYFQEANALHKLLNHYPSKSVAFICDSGSIVHLLTHSLQKGKGKSAAGCSLESALFWGGVPCGSVTEIALTRDTQAGNAIVDARLVSVAKQIYRAPPRSASPLMWSKSGDTVPSSWAFGLGCYAPQLDAAEEVFSDAEERDERHGGACDTPAEEKNYEEDRSAAAASPVSDPALACFMNLCGSKGRVEANEAVLVAYMKGLAPSPEDLARWDAEHGPGVKHSQLQTFLAFCVHTPSYLASAFAAYDESNTGYVSRFTLVSLLMVLTQDPNTEQHVDILLRKFGLYGDGRKVNYIKFADALLQPTPNIGIAPSLAAPLGPSLSSAPAASSRPGASCNQSTMGAEERGTEEDFSGVTHVTTVDSTVGMTAVSPTPEFPAAQCASLEVQAFVEFAGSKTATLTPDQACEAAKEQLGLPATPQDIEAFERESGERVPNSVDLKTFLRSVAFAPPRYEAFTHAARNGVISLSDATKLFPLFGVLVDVHPMDAQQFSSGKQIQVMDYATFQLFTHFVQARHAAFQQQANSGKIKRKTLLNVLANWGESMNADEAERLLTAPGGAEEYVDYRVFVSRIMQPSPLLQC</sequence>
<reference evidence="4" key="3">
    <citation type="journal article" date="2012" name="PLoS Pathog.">
        <title>Comparative genomics of the apicomplexan parasites Toxoplasma gondii and Neospora caninum: Coccidia differing in host range and transmission strategy.</title>
        <authorList>
            <person name="Reid A.J."/>
            <person name="Vermont S.J."/>
            <person name="Cotton J.A."/>
            <person name="Harris D."/>
            <person name="Hill-Cawthorne G.A."/>
            <person name="Konen-Waisman S."/>
            <person name="Latham S.M."/>
            <person name="Mourier T."/>
            <person name="Norton R."/>
            <person name="Quail M.A."/>
            <person name="Sanders M."/>
            <person name="Shanmugam D."/>
            <person name="Sohal A."/>
            <person name="Wasmuth J.D."/>
            <person name="Brunk B."/>
            <person name="Grigg M.E."/>
            <person name="Howard J.C."/>
            <person name="Parkinson J."/>
            <person name="Roos D.S."/>
            <person name="Trees A.J."/>
            <person name="Berriman M."/>
            <person name="Pain A."/>
            <person name="Wastling J.M."/>
        </authorList>
    </citation>
    <scope>NUCLEOTIDE SEQUENCE [LARGE SCALE GENOMIC DNA]</scope>
    <source>
        <strain evidence="4">Liverpool</strain>
    </source>
</reference>
<evidence type="ECO:0000313" key="4">
    <source>
        <dbReference type="Proteomes" id="UP000007494"/>
    </source>
</evidence>
<feature type="region of interest" description="Disordered" evidence="1">
    <location>
        <begin position="234"/>
        <end position="263"/>
    </location>
</feature>
<dbReference type="SUPFAM" id="SSF53254">
    <property type="entry name" value="Phosphoglycerate mutase-like"/>
    <property type="match status" value="1"/>
</dbReference>
<evidence type="ECO:0000256" key="1">
    <source>
        <dbReference type="SAM" id="MobiDB-lite"/>
    </source>
</evidence>
<name>F0VAE4_NEOCL</name>
<evidence type="ECO:0000313" key="3">
    <source>
        <dbReference type="EMBL" id="CEL65245.1"/>
    </source>
</evidence>
<gene>
    <name evidence="3" type="ORF">BN1204_011010</name>
    <name evidence="2" type="ORF">NCLIV_011010</name>
</gene>
<dbReference type="SUPFAM" id="SSF47473">
    <property type="entry name" value="EF-hand"/>
    <property type="match status" value="2"/>
</dbReference>
<dbReference type="Gene3D" id="1.10.238.10">
    <property type="entry name" value="EF-hand"/>
    <property type="match status" value="1"/>
</dbReference>
<reference evidence="2" key="2">
    <citation type="submission" date="2011-03" db="EMBL/GenBank/DDBJ databases">
        <title>Comparative genomics and transcriptomics of Neospora caninum and Toxoplasma gondii.</title>
        <authorList>
            <person name="Reid A.J."/>
            <person name="Sohal A."/>
            <person name="Harris D."/>
            <person name="Quail M."/>
            <person name="Sanders M."/>
            <person name="Berriman M."/>
            <person name="Wastling J.M."/>
            <person name="Pain A."/>
        </authorList>
    </citation>
    <scope>NUCLEOTIDE SEQUENCE</scope>
    <source>
        <strain evidence="2">Liverpool</strain>
    </source>
</reference>
<protein>
    <recommendedName>
        <fullName evidence="5">EF-hand domain-containing protein</fullName>
    </recommendedName>
</protein>
<reference evidence="2" key="1">
    <citation type="submission" date="2011-02" db="EMBL/GenBank/DDBJ databases">
        <authorList>
            <person name="Aslett M."/>
        </authorList>
    </citation>
    <scope>NUCLEOTIDE SEQUENCE</scope>
    <source>
        <strain evidence="2">Liverpool</strain>
    </source>
</reference>
<dbReference type="Proteomes" id="UP000007494">
    <property type="component" value="Chromosome IV"/>
</dbReference>
<reference evidence="3" key="4">
    <citation type="journal article" date="2015" name="PLoS ONE">
        <title>Comprehensive Evaluation of Toxoplasma gondii VEG and Neospora caninum LIV Genomes with Tachyzoite Stage Transcriptome and Proteome Defines Novel Transcript Features.</title>
        <authorList>
            <person name="Ramaprasad A."/>
            <person name="Mourier T."/>
            <person name="Naeem R."/>
            <person name="Malas T.B."/>
            <person name="Moussa E."/>
            <person name="Panigrahi A."/>
            <person name="Vermont S.J."/>
            <person name="Otto T.D."/>
            <person name="Wastling J."/>
            <person name="Pain A."/>
        </authorList>
    </citation>
    <scope>NUCLEOTIDE SEQUENCE</scope>
    <source>
        <strain evidence="3">Liverpool</strain>
    </source>
</reference>
<dbReference type="VEuPathDB" id="ToxoDB:NCLIV_011010"/>
<dbReference type="EMBL" id="FR823384">
    <property type="protein sequence ID" value="CBZ50633.1"/>
    <property type="molecule type" value="Genomic_DNA"/>
</dbReference>
<evidence type="ECO:0000313" key="2">
    <source>
        <dbReference type="EMBL" id="CBZ50633.1"/>
    </source>
</evidence>
<dbReference type="InterPro" id="IPR011992">
    <property type="entry name" value="EF-hand-dom_pair"/>
</dbReference>
<dbReference type="AlphaFoldDB" id="F0VAE4"/>
<organism evidence="2 4">
    <name type="scientific">Neospora caninum (strain Liverpool)</name>
    <dbReference type="NCBI Taxonomy" id="572307"/>
    <lineage>
        <taxon>Eukaryota</taxon>
        <taxon>Sar</taxon>
        <taxon>Alveolata</taxon>
        <taxon>Apicomplexa</taxon>
        <taxon>Conoidasida</taxon>
        <taxon>Coccidia</taxon>
        <taxon>Eucoccidiorida</taxon>
        <taxon>Eimeriorina</taxon>
        <taxon>Sarcocystidae</taxon>
        <taxon>Neospora</taxon>
    </lineage>
</organism>
<keyword evidence="4" id="KW-1185">Reference proteome</keyword>
<dbReference type="EMBL" id="LN714478">
    <property type="protein sequence ID" value="CEL65245.1"/>
    <property type="molecule type" value="Genomic_DNA"/>
</dbReference>
<dbReference type="OrthoDB" id="10588954at2759"/>
<feature type="compositionally biased region" description="Low complexity" evidence="1">
    <location>
        <begin position="418"/>
        <end position="432"/>
    </location>
</feature>
<feature type="compositionally biased region" description="Basic and acidic residues" evidence="1">
    <location>
        <begin position="238"/>
        <end position="260"/>
    </location>
</feature>
<dbReference type="RefSeq" id="XP_003880666.1">
    <property type="nucleotide sequence ID" value="XM_003880617.1"/>
</dbReference>
<dbReference type="InterPro" id="IPR029033">
    <property type="entry name" value="His_PPase_superfam"/>
</dbReference>
<dbReference type="GeneID" id="13441662"/>
<accession>F0VAE4</accession>
<proteinExistence type="predicted"/>
<dbReference type="InParanoid" id="F0VAE4"/>